<dbReference type="SUPFAM" id="SSF54593">
    <property type="entry name" value="Glyoxalase/Bleomycin resistance protein/Dihydroxybiphenyl dioxygenase"/>
    <property type="match status" value="1"/>
</dbReference>
<dbReference type="Pfam" id="PF06983">
    <property type="entry name" value="3-dmu-9_3-mt"/>
    <property type="match status" value="1"/>
</dbReference>
<accession>A0ABV5P0F5</accession>
<proteinExistence type="predicted"/>
<evidence type="ECO:0000313" key="3">
    <source>
        <dbReference type="Proteomes" id="UP001589568"/>
    </source>
</evidence>
<dbReference type="InterPro" id="IPR009725">
    <property type="entry name" value="3_dmu_93_MTrfase"/>
</dbReference>
<organism evidence="2 3">
    <name type="scientific">Nonomuraea salmonea</name>
    <dbReference type="NCBI Taxonomy" id="46181"/>
    <lineage>
        <taxon>Bacteria</taxon>
        <taxon>Bacillati</taxon>
        <taxon>Actinomycetota</taxon>
        <taxon>Actinomycetes</taxon>
        <taxon>Streptosporangiales</taxon>
        <taxon>Streptosporangiaceae</taxon>
        <taxon>Nonomuraea</taxon>
    </lineage>
</organism>
<keyword evidence="3" id="KW-1185">Reference proteome</keyword>
<gene>
    <name evidence="2" type="ORF">ACFFR3_41645</name>
</gene>
<dbReference type="InterPro" id="IPR028973">
    <property type="entry name" value="PhnB-like"/>
</dbReference>
<dbReference type="PIRSF" id="PIRSF021700">
    <property type="entry name" value="3_dmu_93_MTrfase"/>
    <property type="match status" value="1"/>
</dbReference>
<reference evidence="2 3" key="1">
    <citation type="submission" date="2024-09" db="EMBL/GenBank/DDBJ databases">
        <authorList>
            <person name="Sun Q."/>
            <person name="Mori K."/>
        </authorList>
    </citation>
    <scope>NUCLEOTIDE SEQUENCE [LARGE SCALE GENOMIC DNA]</scope>
    <source>
        <strain evidence="2 3">JCM 3324</strain>
    </source>
</reference>
<dbReference type="PANTHER" id="PTHR33990:SF2">
    <property type="entry name" value="PHNB-LIKE DOMAIN-CONTAINING PROTEIN"/>
    <property type="match status" value="1"/>
</dbReference>
<feature type="domain" description="PhnB-like" evidence="1">
    <location>
        <begin position="2"/>
        <end position="110"/>
    </location>
</feature>
<dbReference type="EMBL" id="JBHMCF010000046">
    <property type="protein sequence ID" value="MFB9476038.1"/>
    <property type="molecule type" value="Genomic_DNA"/>
</dbReference>
<evidence type="ECO:0000313" key="2">
    <source>
        <dbReference type="EMBL" id="MFB9476038.1"/>
    </source>
</evidence>
<dbReference type="Gene3D" id="3.10.180.10">
    <property type="entry name" value="2,3-Dihydroxybiphenyl 1,2-Dioxygenase, domain 1"/>
    <property type="match status" value="1"/>
</dbReference>
<protein>
    <submittedName>
        <fullName evidence="2">VOC family protein</fullName>
    </submittedName>
</protein>
<dbReference type="Proteomes" id="UP001589568">
    <property type="component" value="Unassembled WGS sequence"/>
</dbReference>
<dbReference type="CDD" id="cd06588">
    <property type="entry name" value="PhnB_like"/>
    <property type="match status" value="1"/>
</dbReference>
<name>A0ABV5P0F5_9ACTN</name>
<evidence type="ECO:0000259" key="1">
    <source>
        <dbReference type="Pfam" id="PF06983"/>
    </source>
</evidence>
<sequence>MQKITTFLWFNDQAEQAATFYTSLFADSRIVEVRRGPGGGVMVVTFELAGQRFMALNGGPQYTLNEAVSLYVDCQTQEEIDELWATFMEGGEESRCGWLKDRWGLSWQIIPRRLPELLGHPDPAAAERVMKAMLGMQKLDLRALEEAAGEA</sequence>
<dbReference type="RefSeq" id="WP_364380011.1">
    <property type="nucleotide sequence ID" value="NZ_JBHMCF010000046.1"/>
</dbReference>
<comment type="caution">
    <text evidence="2">The sequence shown here is derived from an EMBL/GenBank/DDBJ whole genome shotgun (WGS) entry which is preliminary data.</text>
</comment>
<dbReference type="InterPro" id="IPR029068">
    <property type="entry name" value="Glyas_Bleomycin-R_OHBP_Dase"/>
</dbReference>
<dbReference type="PANTHER" id="PTHR33990">
    <property type="entry name" value="PROTEIN YJDN-RELATED"/>
    <property type="match status" value="1"/>
</dbReference>